<sequence>MSACLTCLKATVNPSEDGCIHRHIKLMGVVQVLIAVVQVTCGLPLAVAAHDSIAVLVGTPWWSGMVYAVSGVLTIHSTFNKSEEFKKTTLVGNTVGATVALLSGIIYVVSCFIDEKGGAAQLHNIPMTITLLLAGYAVADIAFAIPVCLMYHKHVSVARDGENVRETERERQR</sequence>
<protein>
    <submittedName>
        <fullName evidence="6">Membrane-spanning 4-domains subfamily A member 12</fullName>
    </submittedName>
</protein>
<feature type="non-terminal residue" evidence="6">
    <location>
        <position position="173"/>
    </location>
</feature>
<keyword evidence="3 5" id="KW-1133">Transmembrane helix</keyword>
<dbReference type="AlphaFoldDB" id="V9LL13"/>
<evidence type="ECO:0000256" key="3">
    <source>
        <dbReference type="ARBA" id="ARBA00022989"/>
    </source>
</evidence>
<dbReference type="InterPro" id="IPR007237">
    <property type="entry name" value="CD20-like"/>
</dbReference>
<reference evidence="6" key="1">
    <citation type="journal article" date="2014" name="Nature">
        <title>Elephant shark genome provides unique insights into gnathostome evolution.</title>
        <authorList>
            <consortium name="International Elephant Shark Genome Sequencing Consortium"/>
            <person name="Venkatesh B."/>
            <person name="Lee A.P."/>
            <person name="Ravi V."/>
            <person name="Maurya A.K."/>
            <person name="Lian M.M."/>
            <person name="Swann J.B."/>
            <person name="Ohta Y."/>
            <person name="Flajnik M.F."/>
            <person name="Sutoh Y."/>
            <person name="Kasahara M."/>
            <person name="Hoon S."/>
            <person name="Gangu V."/>
            <person name="Roy S.W."/>
            <person name="Irimia M."/>
            <person name="Korzh V."/>
            <person name="Kondrychyn I."/>
            <person name="Lim Z.W."/>
            <person name="Tay B.H."/>
            <person name="Tohari S."/>
            <person name="Kong K.W."/>
            <person name="Ho S."/>
            <person name="Lorente-Galdos B."/>
            <person name="Quilez J."/>
            <person name="Marques-Bonet T."/>
            <person name="Raney B.J."/>
            <person name="Ingham P.W."/>
            <person name="Tay A."/>
            <person name="Hillier L.W."/>
            <person name="Minx P."/>
            <person name="Boehm T."/>
            <person name="Wilson R.K."/>
            <person name="Brenner S."/>
            <person name="Warren W.C."/>
        </authorList>
    </citation>
    <scope>NUCLEOTIDE SEQUENCE</scope>
    <source>
        <tissue evidence="6">Testis</tissue>
    </source>
</reference>
<feature type="transmembrane region" description="Helical" evidence="5">
    <location>
        <begin position="91"/>
        <end position="109"/>
    </location>
</feature>
<dbReference type="EMBL" id="KA353658">
    <property type="protein sequence ID" value="AFP92149.1"/>
    <property type="molecule type" value="mRNA"/>
</dbReference>
<keyword evidence="4 5" id="KW-0472">Membrane</keyword>
<dbReference type="GO" id="GO:0016020">
    <property type="term" value="C:membrane"/>
    <property type="evidence" value="ECO:0007669"/>
    <property type="project" value="UniProtKB-SubCell"/>
</dbReference>
<accession>V9LL13</accession>
<evidence type="ECO:0000313" key="6">
    <source>
        <dbReference type="EMBL" id="AFP92149.1"/>
    </source>
</evidence>
<evidence type="ECO:0000256" key="5">
    <source>
        <dbReference type="SAM" id="Phobius"/>
    </source>
</evidence>
<name>V9LL13_CALMI</name>
<feature type="transmembrane region" description="Helical" evidence="5">
    <location>
        <begin position="129"/>
        <end position="151"/>
    </location>
</feature>
<evidence type="ECO:0000256" key="4">
    <source>
        <dbReference type="ARBA" id="ARBA00023136"/>
    </source>
</evidence>
<evidence type="ECO:0000256" key="1">
    <source>
        <dbReference type="ARBA" id="ARBA00004141"/>
    </source>
</evidence>
<feature type="transmembrane region" description="Helical" evidence="5">
    <location>
        <begin position="61"/>
        <end position="79"/>
    </location>
</feature>
<keyword evidence="2 5" id="KW-0812">Transmembrane</keyword>
<organism evidence="6">
    <name type="scientific">Callorhinchus milii</name>
    <name type="common">Ghost shark</name>
    <dbReference type="NCBI Taxonomy" id="7868"/>
    <lineage>
        <taxon>Eukaryota</taxon>
        <taxon>Metazoa</taxon>
        <taxon>Chordata</taxon>
        <taxon>Craniata</taxon>
        <taxon>Vertebrata</taxon>
        <taxon>Chondrichthyes</taxon>
        <taxon>Holocephali</taxon>
        <taxon>Chimaeriformes</taxon>
        <taxon>Callorhinchidae</taxon>
        <taxon>Callorhinchus</taxon>
    </lineage>
</organism>
<feature type="transmembrane region" description="Helical" evidence="5">
    <location>
        <begin position="29"/>
        <end position="49"/>
    </location>
</feature>
<dbReference type="Pfam" id="PF04103">
    <property type="entry name" value="CD20"/>
    <property type="match status" value="1"/>
</dbReference>
<comment type="subcellular location">
    <subcellularLocation>
        <location evidence="1">Membrane</location>
        <topology evidence="1">Multi-pass membrane protein</topology>
    </subcellularLocation>
</comment>
<proteinExistence type="evidence at transcript level"/>
<evidence type="ECO:0000256" key="2">
    <source>
        <dbReference type="ARBA" id="ARBA00022692"/>
    </source>
</evidence>